<feature type="region of interest" description="Disordered" evidence="1">
    <location>
        <begin position="119"/>
        <end position="141"/>
    </location>
</feature>
<evidence type="ECO:0000256" key="1">
    <source>
        <dbReference type="SAM" id="MobiDB-lite"/>
    </source>
</evidence>
<sequence>MTRSASLCAAIDAWRATVQTPDEPGKHGEQALPSRPRKRRRIHPNTELRVPLSPPSSHSPGFVSSLMESRPLTGVKRKHDNSQQDNDGDEEPSASLLPNIHDIHSTPRASQLNDQRIARASTPSLSSASSVSSRTSSPTKQLRRLALQADGFVHRKFAKSRAELPSSLATLVNELQGIRYGFQLLPHGMRIEVHTLKSMTRLSSPAPFPSAMDACLLPIGPQTDSSPIKCQFADFDIPDQAYLPEGIPAPPGFRCPPRDLVAWLLDQAEDCEINLHGEPSWNTELHLPMMEWALRPNRHRGLVDYTYCTGAQVVKTYRAKQSASNMVDFCMVIRPPGGSAEASRIDEVRENRPDVTINHTDHGILCKSPIVVSFETKRPGADLEKAMVQMGSWHSSQWRSFLQGPTDPRAVQFLPGVIISGHSWSFVASAIQDGKSVLYSDVELGKTSTEFGIITVLLAMQHLARWAENTYWPVFKSEILQM</sequence>
<dbReference type="EMBL" id="MJBS01000256">
    <property type="protein sequence ID" value="OHE90465.1"/>
    <property type="molecule type" value="Genomic_DNA"/>
</dbReference>
<reference evidence="3 4" key="1">
    <citation type="submission" date="2016-09" db="EMBL/GenBank/DDBJ databases">
        <authorList>
            <person name="Capua I."/>
            <person name="De Benedictis P."/>
            <person name="Joannis T."/>
            <person name="Lombin L.H."/>
            <person name="Cattoli G."/>
        </authorList>
    </citation>
    <scope>NUCLEOTIDE SEQUENCE [LARGE SCALE GENOMIC DNA]</scope>
    <source>
        <strain evidence="3 4">IMI 309357</strain>
    </source>
</reference>
<dbReference type="Pfam" id="PF20516">
    <property type="entry name" value="PDDEXK_12"/>
    <property type="match status" value="1"/>
</dbReference>
<comment type="caution">
    <text evidence="3">The sequence shown here is derived from an EMBL/GenBank/DDBJ whole genome shotgun (WGS) entry which is preliminary data.</text>
</comment>
<dbReference type="Proteomes" id="UP000176998">
    <property type="component" value="Unassembled WGS sequence"/>
</dbReference>
<evidence type="ECO:0000259" key="2">
    <source>
        <dbReference type="Pfam" id="PF20516"/>
    </source>
</evidence>
<protein>
    <recommendedName>
        <fullName evidence="2">PD-(D/E)XK nuclease-like domain-containing protein</fullName>
    </recommendedName>
</protein>
<gene>
    <name evidence="3" type="ORF">CORC01_14231</name>
</gene>
<dbReference type="AlphaFoldDB" id="A0A1G4AN07"/>
<feature type="compositionally biased region" description="Low complexity" evidence="1">
    <location>
        <begin position="119"/>
        <end position="139"/>
    </location>
</feature>
<evidence type="ECO:0000313" key="4">
    <source>
        <dbReference type="Proteomes" id="UP000176998"/>
    </source>
</evidence>
<dbReference type="RefSeq" id="XP_022467642.1">
    <property type="nucleotide sequence ID" value="XM_022625842.1"/>
</dbReference>
<proteinExistence type="predicted"/>
<evidence type="ECO:0000313" key="3">
    <source>
        <dbReference type="EMBL" id="OHE90465.1"/>
    </source>
</evidence>
<feature type="domain" description="PD-(D/E)XK nuclease-like" evidence="2">
    <location>
        <begin position="257"/>
        <end position="472"/>
    </location>
</feature>
<feature type="region of interest" description="Disordered" evidence="1">
    <location>
        <begin position="18"/>
        <end position="101"/>
    </location>
</feature>
<keyword evidence="4" id="KW-1185">Reference proteome</keyword>
<dbReference type="InterPro" id="IPR046797">
    <property type="entry name" value="PDDEXK_12"/>
</dbReference>
<dbReference type="OrthoDB" id="4848850at2759"/>
<name>A0A1G4AN07_9PEZI</name>
<accession>A0A1G4AN07</accession>
<dbReference type="STRING" id="1209926.A0A1G4AN07"/>
<dbReference type="GeneID" id="34567352"/>
<organism evidence="3 4">
    <name type="scientific">Colletotrichum orchidophilum</name>
    <dbReference type="NCBI Taxonomy" id="1209926"/>
    <lineage>
        <taxon>Eukaryota</taxon>
        <taxon>Fungi</taxon>
        <taxon>Dikarya</taxon>
        <taxon>Ascomycota</taxon>
        <taxon>Pezizomycotina</taxon>
        <taxon>Sordariomycetes</taxon>
        <taxon>Hypocreomycetidae</taxon>
        <taxon>Glomerellales</taxon>
        <taxon>Glomerellaceae</taxon>
        <taxon>Colletotrichum</taxon>
    </lineage>
</organism>